<dbReference type="AlphaFoldDB" id="A0A9D3MBZ5"/>
<dbReference type="SUPFAM" id="SSF54001">
    <property type="entry name" value="Cysteine proteinases"/>
    <property type="match status" value="1"/>
</dbReference>
<feature type="compositionally biased region" description="Basic residues" evidence="1">
    <location>
        <begin position="991"/>
        <end position="1003"/>
    </location>
</feature>
<organism evidence="3 4">
    <name type="scientific">Anguilla anguilla</name>
    <name type="common">European freshwater eel</name>
    <name type="synonym">Muraena anguilla</name>
    <dbReference type="NCBI Taxonomy" id="7936"/>
    <lineage>
        <taxon>Eukaryota</taxon>
        <taxon>Metazoa</taxon>
        <taxon>Chordata</taxon>
        <taxon>Craniata</taxon>
        <taxon>Vertebrata</taxon>
        <taxon>Euteleostomi</taxon>
        <taxon>Actinopterygii</taxon>
        <taxon>Neopterygii</taxon>
        <taxon>Teleostei</taxon>
        <taxon>Anguilliformes</taxon>
        <taxon>Anguillidae</taxon>
        <taxon>Anguilla</taxon>
    </lineage>
</organism>
<feature type="compositionally biased region" description="Basic and acidic residues" evidence="1">
    <location>
        <begin position="1004"/>
        <end position="1022"/>
    </location>
</feature>
<proteinExistence type="predicted"/>
<feature type="compositionally biased region" description="Polar residues" evidence="1">
    <location>
        <begin position="149"/>
        <end position="158"/>
    </location>
</feature>
<dbReference type="Proteomes" id="UP001044222">
    <property type="component" value="Chromosome 8"/>
</dbReference>
<dbReference type="InterPro" id="IPR028890">
    <property type="entry name" value="Peptidase_C98"/>
</dbReference>
<dbReference type="InterPro" id="IPR038765">
    <property type="entry name" value="Papain-like_cys_pep_sf"/>
</dbReference>
<feature type="region of interest" description="Disordered" evidence="1">
    <location>
        <begin position="958"/>
        <end position="1022"/>
    </location>
</feature>
<dbReference type="GO" id="GO:0015030">
    <property type="term" value="C:Cajal body"/>
    <property type="evidence" value="ECO:0007669"/>
    <property type="project" value="TreeGrafter"/>
</dbReference>
<keyword evidence="4" id="KW-1185">Reference proteome</keyword>
<name>A0A9D3MBZ5_ANGAN</name>
<feature type="region of interest" description="Disordered" evidence="1">
    <location>
        <begin position="261"/>
        <end position="305"/>
    </location>
</feature>
<feature type="region of interest" description="Disordered" evidence="1">
    <location>
        <begin position="723"/>
        <end position="851"/>
    </location>
</feature>
<feature type="compositionally biased region" description="Pro residues" evidence="1">
    <location>
        <begin position="824"/>
        <end position="833"/>
    </location>
</feature>
<evidence type="ECO:0000313" key="3">
    <source>
        <dbReference type="EMBL" id="KAG5844683.1"/>
    </source>
</evidence>
<dbReference type="GO" id="GO:0016926">
    <property type="term" value="P:protein desumoylation"/>
    <property type="evidence" value="ECO:0007669"/>
    <property type="project" value="TreeGrafter"/>
</dbReference>
<feature type="compositionally biased region" description="Low complexity" evidence="1">
    <location>
        <begin position="834"/>
        <end position="843"/>
    </location>
</feature>
<reference evidence="3" key="1">
    <citation type="submission" date="2021-01" db="EMBL/GenBank/DDBJ databases">
        <title>A chromosome-scale assembly of European eel, Anguilla anguilla.</title>
        <authorList>
            <person name="Henkel C."/>
            <person name="Jong-Raadsen S.A."/>
            <person name="Dufour S."/>
            <person name="Weltzien F.-A."/>
            <person name="Palstra A.P."/>
            <person name="Pelster B."/>
            <person name="Spaink H.P."/>
            <person name="Van Den Thillart G.E."/>
            <person name="Jansen H."/>
            <person name="Zahm M."/>
            <person name="Klopp C."/>
            <person name="Cedric C."/>
            <person name="Louis A."/>
            <person name="Berthelot C."/>
            <person name="Parey E."/>
            <person name="Roest Crollius H."/>
            <person name="Montfort J."/>
            <person name="Robinson-Rechavi M."/>
            <person name="Bucao C."/>
            <person name="Bouchez O."/>
            <person name="Gislard M."/>
            <person name="Lluch J."/>
            <person name="Milhes M."/>
            <person name="Lampietro C."/>
            <person name="Lopez Roques C."/>
            <person name="Donnadieu C."/>
            <person name="Braasch I."/>
            <person name="Desvignes T."/>
            <person name="Postlethwait J."/>
            <person name="Bobe J."/>
            <person name="Guiguen Y."/>
            <person name="Dirks R."/>
        </authorList>
    </citation>
    <scope>NUCLEOTIDE SEQUENCE</scope>
    <source>
        <strain evidence="3">Tag_6206</strain>
        <tissue evidence="3">Liver</tissue>
    </source>
</reference>
<evidence type="ECO:0000256" key="1">
    <source>
        <dbReference type="SAM" id="MobiDB-lite"/>
    </source>
</evidence>
<dbReference type="InterPro" id="IPR028889">
    <property type="entry name" value="USP"/>
</dbReference>
<feature type="compositionally biased region" description="Pro residues" evidence="1">
    <location>
        <begin position="966"/>
        <end position="975"/>
    </location>
</feature>
<evidence type="ECO:0000313" key="4">
    <source>
        <dbReference type="Proteomes" id="UP001044222"/>
    </source>
</evidence>
<dbReference type="GO" id="GO:0030576">
    <property type="term" value="P:Cajal body organization"/>
    <property type="evidence" value="ECO:0007669"/>
    <property type="project" value="InterPro"/>
</dbReference>
<dbReference type="Pfam" id="PF15499">
    <property type="entry name" value="Peptidase_C98"/>
    <property type="match status" value="1"/>
</dbReference>
<sequence length="1022" mass="110151">MVMFSGWQRTAPDTGIPSDLPMNGESTDLGVSPPDPAGYLGKVNERASLVESCPWCSAKGQVYGLRSYRINFHESITLCTNPECLFPLVSKPLEEVLSSLTAADCKDGGKRKGPSDEDAVACSKRHKAEDPEGGVGLATDAGLGDSGDASEQNASPNGNGERAEAPAHPAGEGSGRQADPGSRDLACGDLGHGALPLQNGSLGADGGGPDAGRGEPQPSGPLRVAGETGSENGDGTVPVSDRMSSVVEAARPTAEQIGLLLKEQVLTGGSKEPEASPTVEQEVRPTVEPEVRPTAELEASLPEDQAERLTEDEEEFPMELQEVRLTELNVGPTTEAEARPMVEPEAVPVEQAARLAAELKVGPTVKEEVRPTVEEVRPTVEEVRPTVEQEDGPAEMVAVPSHLFWRNDNNLCWLDTLLVALVHCRTLRKRAASLLKNNSPVQQLCNRYREACDHVKAQEQMGHEDKIVKVPSAVLNQTVKELEDVRMSAFKLLQPKLKLSLGQEETPVFALPALLRLDSSVETLFQHIFHWDFECAVCGHTSRSRCQKTLSTFTGVFPDWHPLRAVHQAQCNNCERKLQKRKMVLKSISPVFALHFVEGLPQNDVDAYSFDFHGNHYSVSTVIQYDQHLKHFVAWIRDDSGSWLEFDDLKYPQCTSHKRLPVPASQIHMDDTYIVEALTQDGTSPDRPDSSVGSSTLLEAFEGLSHSDIVTLTLVEVKADADGAPARRPAAARRRETSPVSSTRAAGGIGCQTAKRQRGARGAESAGGGTPVPQDRGPAGPPSTATPSESPPRSAASRPEGSPRRPTGPSVGPTTQGPRTRPSSSPPRSPPAPATRARLLKPARGTEVPQTTLLRPARDPKTKISPLDDARRLRRRLMRKLKKKKQLLAALDSMMGKEALDCLQRPDSTAVGSPYAVSSTTSQCSSAGYDELLNDLLSPATTASNLSPDSTGLLEMLVTAQEGVENPPPPSPPLPRSRGRGGRRTGPSRGGGKRPRVRQRRLPGRADVRHRVSDQPRGERGF</sequence>
<protein>
    <recommendedName>
        <fullName evidence="2">USP domain-containing protein</fullName>
    </recommendedName>
</protein>
<feature type="compositionally biased region" description="Basic and acidic residues" evidence="1">
    <location>
        <begin position="104"/>
        <end position="115"/>
    </location>
</feature>
<feature type="domain" description="USP" evidence="2">
    <location>
        <begin position="403"/>
        <end position="680"/>
    </location>
</feature>
<dbReference type="PANTHER" id="PTHR15294">
    <property type="entry name" value="RETINOVIN-RELATED"/>
    <property type="match status" value="1"/>
</dbReference>
<feature type="region of interest" description="Disordered" evidence="1">
    <location>
        <begin position="104"/>
        <end position="244"/>
    </location>
</feature>
<dbReference type="GO" id="GO:0032183">
    <property type="term" value="F:SUMO binding"/>
    <property type="evidence" value="ECO:0007669"/>
    <property type="project" value="InterPro"/>
</dbReference>
<evidence type="ECO:0000259" key="2">
    <source>
        <dbReference type="PROSITE" id="PS50235"/>
    </source>
</evidence>
<feature type="compositionally biased region" description="Basic and acidic residues" evidence="1">
    <location>
        <begin position="281"/>
        <end position="295"/>
    </location>
</feature>
<dbReference type="InterPro" id="IPR033505">
    <property type="entry name" value="USPL1"/>
</dbReference>
<comment type="caution">
    <text evidence="3">The sequence shown here is derived from an EMBL/GenBank/DDBJ whole genome shotgun (WGS) entry which is preliminary data.</text>
</comment>
<dbReference type="PROSITE" id="PS50235">
    <property type="entry name" value="USP_3"/>
    <property type="match status" value="1"/>
</dbReference>
<accession>A0A9D3MBZ5</accession>
<dbReference type="EMBL" id="JAFIRN010000008">
    <property type="protein sequence ID" value="KAG5844683.1"/>
    <property type="molecule type" value="Genomic_DNA"/>
</dbReference>
<dbReference type="PANTHER" id="PTHR15294:SF3">
    <property type="entry name" value="SUMO-SPECIFIC ISOPEPTIDASE USPL1"/>
    <property type="match status" value="1"/>
</dbReference>
<gene>
    <name evidence="3" type="ORF">ANANG_G00165080</name>
</gene>
<feature type="compositionally biased region" description="Low complexity" evidence="1">
    <location>
        <begin position="776"/>
        <end position="800"/>
    </location>
</feature>